<name>A0AAN9P7R1_CROPI</name>
<evidence type="ECO:0000313" key="2">
    <source>
        <dbReference type="Proteomes" id="UP001372338"/>
    </source>
</evidence>
<keyword evidence="2" id="KW-1185">Reference proteome</keyword>
<proteinExistence type="predicted"/>
<evidence type="ECO:0000313" key="1">
    <source>
        <dbReference type="EMBL" id="KAK7287539.1"/>
    </source>
</evidence>
<reference evidence="1 2" key="1">
    <citation type="submission" date="2024-01" db="EMBL/GenBank/DDBJ databases">
        <title>The genomes of 5 underutilized Papilionoideae crops provide insights into root nodulation and disease resistanc.</title>
        <authorList>
            <person name="Yuan L."/>
        </authorList>
    </citation>
    <scope>NUCLEOTIDE SEQUENCE [LARGE SCALE GENOMIC DNA]</scope>
    <source>
        <strain evidence="1">ZHUSHIDOU_FW_LH</strain>
        <tissue evidence="1">Leaf</tissue>
    </source>
</reference>
<organism evidence="1 2">
    <name type="scientific">Crotalaria pallida</name>
    <name type="common">Smooth rattlebox</name>
    <name type="synonym">Crotalaria striata</name>
    <dbReference type="NCBI Taxonomy" id="3830"/>
    <lineage>
        <taxon>Eukaryota</taxon>
        <taxon>Viridiplantae</taxon>
        <taxon>Streptophyta</taxon>
        <taxon>Embryophyta</taxon>
        <taxon>Tracheophyta</taxon>
        <taxon>Spermatophyta</taxon>
        <taxon>Magnoliopsida</taxon>
        <taxon>eudicotyledons</taxon>
        <taxon>Gunneridae</taxon>
        <taxon>Pentapetalae</taxon>
        <taxon>rosids</taxon>
        <taxon>fabids</taxon>
        <taxon>Fabales</taxon>
        <taxon>Fabaceae</taxon>
        <taxon>Papilionoideae</taxon>
        <taxon>50 kb inversion clade</taxon>
        <taxon>genistoids sensu lato</taxon>
        <taxon>core genistoids</taxon>
        <taxon>Crotalarieae</taxon>
        <taxon>Crotalaria</taxon>
    </lineage>
</organism>
<sequence>MEKIKIDDPEYVKVLVLPENDGRFDDAEENLELKEVQVEDSDQQCRVDTQHTLVDWGNLLFPTGIAEKP</sequence>
<accession>A0AAN9P7R1</accession>
<protein>
    <submittedName>
        <fullName evidence="1">Uncharacterized protein</fullName>
    </submittedName>
</protein>
<dbReference type="AlphaFoldDB" id="A0AAN9P7R1"/>
<gene>
    <name evidence="1" type="ORF">RIF29_00820</name>
</gene>
<comment type="caution">
    <text evidence="1">The sequence shown here is derived from an EMBL/GenBank/DDBJ whole genome shotgun (WGS) entry which is preliminary data.</text>
</comment>
<dbReference type="EMBL" id="JAYWIO010000001">
    <property type="protein sequence ID" value="KAK7287539.1"/>
    <property type="molecule type" value="Genomic_DNA"/>
</dbReference>
<dbReference type="Proteomes" id="UP001372338">
    <property type="component" value="Unassembled WGS sequence"/>
</dbReference>